<dbReference type="GO" id="GO:0008168">
    <property type="term" value="F:methyltransferase activity"/>
    <property type="evidence" value="ECO:0007669"/>
    <property type="project" value="UniProtKB-KW"/>
</dbReference>
<dbReference type="CDD" id="cd02440">
    <property type="entry name" value="AdoMet_MTases"/>
    <property type="match status" value="1"/>
</dbReference>
<reference evidence="4 5" key="1">
    <citation type="submission" date="2018-08" db="EMBL/GenBank/DDBJ databases">
        <title>Fulvimarina sp. 85, whole genome shotgun sequence.</title>
        <authorList>
            <person name="Tuo L."/>
        </authorList>
    </citation>
    <scope>NUCLEOTIDE SEQUENCE [LARGE SCALE GENOMIC DNA]</scope>
    <source>
        <strain evidence="4 5">85</strain>
    </source>
</reference>
<evidence type="ECO:0000259" key="2">
    <source>
        <dbReference type="Pfam" id="PF10119"/>
    </source>
</evidence>
<gene>
    <name evidence="4" type="ORF">DYI37_16785</name>
</gene>
<accession>A0A371WYZ5</accession>
<dbReference type="AlphaFoldDB" id="A0A371WYZ5"/>
<dbReference type="EMBL" id="QURL01000008">
    <property type="protein sequence ID" value="RFC62169.1"/>
    <property type="molecule type" value="Genomic_DNA"/>
</dbReference>
<dbReference type="Gene3D" id="3.40.50.150">
    <property type="entry name" value="Vaccinia Virus protein VP39"/>
    <property type="match status" value="1"/>
</dbReference>
<sequence>MHRELRSGDRLPAPLPEADRRGSAGEDAMSGWGQGYITDIGYTRTHFRELMPRYLALTALLQGFRPPDPDQPFRYLELGCGRALSLVAAAAAHPESTFVGIDFNPEHVASARRLIASAGLDNVVVHEADFESFAAGALQGEPYDFVTLHGVFSWVSSDNRDHIVSILSRCVAPGGLVFLSYNAMPGWAPMMPLQRLLRAKAEEVTGRSDQRIFEAIDFARRLGEAKAGYFTANDGLSAQLTRIEGQDVRYLAHEYLNQSWTPHAFPDVADALAPAKLGFVGSTHFPNNVDRFVMSGELQTLVGTVSDWRLREYTRDLVVNTVFRRDVWGRGAERLSQDEQQHLLSRIRLVAIADFPQPPTAFAIPVGEIRFSQDMARIVWSALQSGPMSIEEIGRSVAFSRENWLDYLTLLVHAGRAHPCRSAGTVAAATRDRARRLNAALQDEARVPAVAAFLASPLLCGALPLDPADQLLYRLWTDHPEMDDASRADRLRNAIADHSLIAVPEGGSLEELMAERANAGAVAARLRMWRDLGIEP</sequence>
<comment type="caution">
    <text evidence="4">The sequence shown here is derived from an EMBL/GenBank/DDBJ whole genome shotgun (WGS) entry which is preliminary data.</text>
</comment>
<evidence type="ECO:0000259" key="3">
    <source>
        <dbReference type="Pfam" id="PF13847"/>
    </source>
</evidence>
<dbReference type="Pfam" id="PF13847">
    <property type="entry name" value="Methyltransf_31"/>
    <property type="match status" value="1"/>
</dbReference>
<dbReference type="InterPro" id="IPR029063">
    <property type="entry name" value="SAM-dependent_MTases_sf"/>
</dbReference>
<dbReference type="SUPFAM" id="SSF53335">
    <property type="entry name" value="S-adenosyl-L-methionine-dependent methyltransferases"/>
    <property type="match status" value="1"/>
</dbReference>
<dbReference type="PANTHER" id="PTHR43667">
    <property type="entry name" value="CYCLOPROPANE-FATTY-ACYL-PHOSPHOLIPID SYNTHASE"/>
    <property type="match status" value="1"/>
</dbReference>
<organism evidence="4 5">
    <name type="scientific">Fulvimarina endophytica</name>
    <dbReference type="NCBI Taxonomy" id="2293836"/>
    <lineage>
        <taxon>Bacteria</taxon>
        <taxon>Pseudomonadati</taxon>
        <taxon>Pseudomonadota</taxon>
        <taxon>Alphaproteobacteria</taxon>
        <taxon>Hyphomicrobiales</taxon>
        <taxon>Aurantimonadaceae</taxon>
        <taxon>Fulvimarina</taxon>
    </lineage>
</organism>
<dbReference type="InterPro" id="IPR050723">
    <property type="entry name" value="CFA/CMAS"/>
</dbReference>
<feature type="region of interest" description="Disordered" evidence="1">
    <location>
        <begin position="1"/>
        <end position="27"/>
    </location>
</feature>
<evidence type="ECO:0000313" key="4">
    <source>
        <dbReference type="EMBL" id="RFC62169.1"/>
    </source>
</evidence>
<keyword evidence="4" id="KW-0808">Transferase</keyword>
<name>A0A371WYZ5_9HYPH</name>
<dbReference type="Proteomes" id="UP000264310">
    <property type="component" value="Unassembled WGS sequence"/>
</dbReference>
<evidence type="ECO:0000313" key="5">
    <source>
        <dbReference type="Proteomes" id="UP000264310"/>
    </source>
</evidence>
<keyword evidence="5" id="KW-1185">Reference proteome</keyword>
<dbReference type="InterPro" id="IPR018773">
    <property type="entry name" value="MeTrfase_reg_dom_prd"/>
</dbReference>
<feature type="domain" description="Methyltransferase regulatory" evidence="2">
    <location>
        <begin position="249"/>
        <end position="329"/>
    </location>
</feature>
<keyword evidence="4" id="KW-0489">Methyltransferase</keyword>
<dbReference type="PANTHER" id="PTHR43667:SF2">
    <property type="entry name" value="FATTY ACID C-METHYL TRANSFERASE"/>
    <property type="match status" value="1"/>
</dbReference>
<protein>
    <submittedName>
        <fullName evidence="4">Methyltransferase domain-containing protein</fullName>
    </submittedName>
</protein>
<evidence type="ECO:0000256" key="1">
    <source>
        <dbReference type="SAM" id="MobiDB-lite"/>
    </source>
</evidence>
<dbReference type="GO" id="GO:0032259">
    <property type="term" value="P:methylation"/>
    <property type="evidence" value="ECO:0007669"/>
    <property type="project" value="UniProtKB-KW"/>
</dbReference>
<dbReference type="InterPro" id="IPR025714">
    <property type="entry name" value="Methyltranfer_dom"/>
</dbReference>
<feature type="domain" description="Methyltransferase" evidence="3">
    <location>
        <begin position="74"/>
        <end position="183"/>
    </location>
</feature>
<dbReference type="Pfam" id="PF10119">
    <property type="entry name" value="MethyTransf_Reg"/>
    <property type="match status" value="1"/>
</dbReference>
<proteinExistence type="predicted"/>